<dbReference type="EMBL" id="MK798143">
    <property type="protein sequence ID" value="QDH45684.1"/>
    <property type="molecule type" value="Genomic_DNA"/>
</dbReference>
<proteinExistence type="predicted"/>
<gene>
    <name evidence="1" type="ORF">AAM37_gp13</name>
</gene>
<reference evidence="1 2" key="1">
    <citation type="submission" date="2019-04" db="EMBL/GenBank/DDBJ databases">
        <title>Complete genome sequence of Pantoea sp. infecting bacteriophage vB_PagM_AAM37.</title>
        <authorList>
            <person name="Truncaite L."/>
            <person name="Simoliuniene M."/>
            <person name="Zajanckauskaite A."/>
            <person name="Meskys R."/>
            <person name="Simoliunas E."/>
        </authorList>
    </citation>
    <scope>NUCLEOTIDE SEQUENCE [LARGE SCALE GENOMIC DNA]</scope>
    <source>
        <strain evidence="1">AAM37</strain>
    </source>
</reference>
<name>A0A513ZYC8_9CAUD</name>
<evidence type="ECO:0000313" key="2">
    <source>
        <dbReference type="Proteomes" id="UP000317930"/>
    </source>
</evidence>
<accession>A0A513ZYC8</accession>
<evidence type="ECO:0000313" key="1">
    <source>
        <dbReference type="EMBL" id="QDH45684.1"/>
    </source>
</evidence>
<organism evidence="1 2">
    <name type="scientific">Pantoea phage vB_PagM_AAM37</name>
    <dbReference type="NCBI Taxonomy" id="2588093"/>
    <lineage>
        <taxon>Viruses</taxon>
        <taxon>Duplodnaviria</taxon>
        <taxon>Heunggongvirae</taxon>
        <taxon>Uroviricota</taxon>
        <taxon>Caudoviricetes</taxon>
        <taxon>Dibbivirus</taxon>
        <taxon>Dibbivirus AAM37</taxon>
    </lineage>
</organism>
<sequence>MAGTVNIKDNRAEWDRFIRGLHNISTGPRSVVTGIQQGTKTSDGLDVAEYGLVNEMGAVIRRTGNNGPVRATVIPSRPFMRMYFDNNLDKIDRFSENALTQVMFGRTTAQRAFTAIGLYTQTGIKSQIRRSGDYVPNSEETIKAKGSARPLIDHAILLNGISFELRRD</sequence>
<keyword evidence="2" id="KW-1185">Reference proteome</keyword>
<dbReference type="Proteomes" id="UP000317930">
    <property type="component" value="Segment"/>
</dbReference>
<protein>
    <submittedName>
        <fullName evidence="1">Putative neck protein</fullName>
    </submittedName>
</protein>